<feature type="domain" description="Methyl-accepting transducer" evidence="4">
    <location>
        <begin position="136"/>
        <end position="344"/>
    </location>
</feature>
<dbReference type="Gene3D" id="1.10.287.950">
    <property type="entry name" value="Methyl-accepting chemotaxis protein"/>
    <property type="match status" value="1"/>
</dbReference>
<comment type="caution">
    <text evidence="5">The sequence shown here is derived from an EMBL/GenBank/DDBJ whole genome shotgun (WGS) entry which is preliminary data.</text>
</comment>
<keyword evidence="1 2" id="KW-0807">Transducer</keyword>
<evidence type="ECO:0000259" key="4">
    <source>
        <dbReference type="PROSITE" id="PS50111"/>
    </source>
</evidence>
<dbReference type="InterPro" id="IPR004089">
    <property type="entry name" value="MCPsignal_dom"/>
</dbReference>
<sequence length="349" mass="35724">MNRYADGALLALAVLSAAYAVFEGGGVPAGAAAALVLAALAVRALAAAAPAGLSRADAAALGSSLAAGDWAGAQALGQRAAPGSVAEGLARAIGKLLRELQAAEEGQAAAEQRLRAAEAKAAAMPQAAAGAGHRVLDGLRARLAALCASQVEFCEHLSRGTGAAERASEKIATCYRAVQESDGALTQLRDYSAQVAQVFAELTEQSNRIEHIVSSIQEIASQTNLLALNAAIEAARAGESGRGFAVVADEVRKLAERSALSSKEIGDIAQGLHRTAADAGSRVEQATSSAEHGKNRIEVAIRMMDDVTEDARVRMVVLEKSTQFAVRQRDEGVDIEAGLAQALAGLQAA</sequence>
<evidence type="ECO:0000256" key="1">
    <source>
        <dbReference type="ARBA" id="ARBA00023224"/>
    </source>
</evidence>
<dbReference type="EMBL" id="SNVV01000027">
    <property type="protein sequence ID" value="TDN46118.1"/>
    <property type="molecule type" value="Genomic_DNA"/>
</dbReference>
<organism evidence="5 6">
    <name type="scientific">Azoarcus indigens</name>
    <dbReference type="NCBI Taxonomy" id="29545"/>
    <lineage>
        <taxon>Bacteria</taxon>
        <taxon>Pseudomonadati</taxon>
        <taxon>Pseudomonadota</taxon>
        <taxon>Betaproteobacteria</taxon>
        <taxon>Rhodocyclales</taxon>
        <taxon>Zoogloeaceae</taxon>
        <taxon>Azoarcus</taxon>
    </lineage>
</organism>
<protein>
    <submittedName>
        <fullName evidence="5">Methyl-accepting chemotaxis protein</fullName>
    </submittedName>
</protein>
<evidence type="ECO:0000256" key="3">
    <source>
        <dbReference type="SAM" id="Coils"/>
    </source>
</evidence>
<dbReference type="SMART" id="SM00283">
    <property type="entry name" value="MA"/>
    <property type="match status" value="1"/>
</dbReference>
<dbReference type="AlphaFoldDB" id="A0A4R6DPH6"/>
<keyword evidence="3" id="KW-0175">Coiled coil</keyword>
<reference evidence="5 6" key="1">
    <citation type="submission" date="2019-03" db="EMBL/GenBank/DDBJ databases">
        <title>Genomic Encyclopedia of Type Strains, Phase IV (KMG-IV): sequencing the most valuable type-strain genomes for metagenomic binning, comparative biology and taxonomic classification.</title>
        <authorList>
            <person name="Goeker M."/>
        </authorList>
    </citation>
    <scope>NUCLEOTIDE SEQUENCE [LARGE SCALE GENOMIC DNA]</scope>
    <source>
        <strain evidence="5 6">DSM 12121</strain>
    </source>
</reference>
<accession>A0A4R6DPH6</accession>
<keyword evidence="6" id="KW-1185">Reference proteome</keyword>
<evidence type="ECO:0000256" key="2">
    <source>
        <dbReference type="PROSITE-ProRule" id="PRU00284"/>
    </source>
</evidence>
<name>A0A4R6DPH6_9RHOO</name>
<dbReference type="Proteomes" id="UP000295129">
    <property type="component" value="Unassembled WGS sequence"/>
</dbReference>
<dbReference type="GO" id="GO:0007165">
    <property type="term" value="P:signal transduction"/>
    <property type="evidence" value="ECO:0007669"/>
    <property type="project" value="UniProtKB-KW"/>
</dbReference>
<gene>
    <name evidence="5" type="ORF">C7389_12747</name>
</gene>
<evidence type="ECO:0000313" key="5">
    <source>
        <dbReference type="EMBL" id="TDN46118.1"/>
    </source>
</evidence>
<dbReference type="PANTHER" id="PTHR32089">
    <property type="entry name" value="METHYL-ACCEPTING CHEMOTAXIS PROTEIN MCPB"/>
    <property type="match status" value="1"/>
</dbReference>
<dbReference type="Pfam" id="PF00015">
    <property type="entry name" value="MCPsignal"/>
    <property type="match status" value="1"/>
</dbReference>
<evidence type="ECO:0000313" key="6">
    <source>
        <dbReference type="Proteomes" id="UP000295129"/>
    </source>
</evidence>
<dbReference type="PANTHER" id="PTHR32089:SF112">
    <property type="entry name" value="LYSOZYME-LIKE PROTEIN-RELATED"/>
    <property type="match status" value="1"/>
</dbReference>
<dbReference type="PROSITE" id="PS50111">
    <property type="entry name" value="CHEMOTAXIS_TRANSDUC_2"/>
    <property type="match status" value="1"/>
</dbReference>
<dbReference type="SUPFAM" id="SSF58104">
    <property type="entry name" value="Methyl-accepting chemotaxis protein (MCP) signaling domain"/>
    <property type="match status" value="1"/>
</dbReference>
<dbReference type="GO" id="GO:0016020">
    <property type="term" value="C:membrane"/>
    <property type="evidence" value="ECO:0007669"/>
    <property type="project" value="InterPro"/>
</dbReference>
<feature type="coiled-coil region" evidence="3">
    <location>
        <begin position="93"/>
        <end position="120"/>
    </location>
</feature>
<proteinExistence type="predicted"/>